<accession>A0ACD0NU59</accession>
<gene>
    <name evidence="1" type="ORF">IE53DRAFT_155005</name>
</gene>
<reference evidence="1 2" key="1">
    <citation type="journal article" date="2018" name="Mol. Biol. Evol.">
        <title>Broad Genomic Sampling Reveals a Smut Pathogenic Ancestry of the Fungal Clade Ustilaginomycotina.</title>
        <authorList>
            <person name="Kijpornyongpan T."/>
            <person name="Mondo S.J."/>
            <person name="Barry K."/>
            <person name="Sandor L."/>
            <person name="Lee J."/>
            <person name="Lipzen A."/>
            <person name="Pangilinan J."/>
            <person name="LaButti K."/>
            <person name="Hainaut M."/>
            <person name="Henrissat B."/>
            <person name="Grigoriev I.V."/>
            <person name="Spatafora J.W."/>
            <person name="Aime M.C."/>
        </authorList>
    </citation>
    <scope>NUCLEOTIDE SEQUENCE [LARGE SCALE GENOMIC DNA]</scope>
    <source>
        <strain evidence="1 2">SA 807</strain>
    </source>
</reference>
<evidence type="ECO:0000313" key="2">
    <source>
        <dbReference type="Proteomes" id="UP000245626"/>
    </source>
</evidence>
<keyword evidence="2" id="KW-1185">Reference proteome</keyword>
<proteinExistence type="predicted"/>
<name>A0ACD0NU59_9BASI</name>
<dbReference type="EMBL" id="KZ820074">
    <property type="protein sequence ID" value="PWN49275.1"/>
    <property type="molecule type" value="Genomic_DNA"/>
</dbReference>
<dbReference type="Proteomes" id="UP000245626">
    <property type="component" value="Unassembled WGS sequence"/>
</dbReference>
<sequence length="127" mass="14425">MFFCPYIILRFDFWFSRLLTLFPPPSPPSPIGPLLEVMFPSPLSFPPLLFHLSIRDFPPPYRAPCHLDDLASFPAFPILFTSTFLGFLSTMRFTSCHFQKQSYNFTLPLPVQSNACSGEKSGPDSDL</sequence>
<evidence type="ECO:0000313" key="1">
    <source>
        <dbReference type="EMBL" id="PWN49275.1"/>
    </source>
</evidence>
<organism evidence="1 2">
    <name type="scientific">Violaceomyces palustris</name>
    <dbReference type="NCBI Taxonomy" id="1673888"/>
    <lineage>
        <taxon>Eukaryota</taxon>
        <taxon>Fungi</taxon>
        <taxon>Dikarya</taxon>
        <taxon>Basidiomycota</taxon>
        <taxon>Ustilaginomycotina</taxon>
        <taxon>Ustilaginomycetes</taxon>
        <taxon>Violaceomycetales</taxon>
        <taxon>Violaceomycetaceae</taxon>
        <taxon>Violaceomyces</taxon>
    </lineage>
</organism>
<protein>
    <submittedName>
        <fullName evidence="1">Uncharacterized protein</fullName>
    </submittedName>
</protein>